<dbReference type="Proteomes" id="UP000285972">
    <property type="component" value="Unassembled WGS sequence"/>
</dbReference>
<comment type="caution">
    <text evidence="1">The sequence shown here is derived from an EMBL/GenBank/DDBJ whole genome shotgun (WGS) entry which is preliminary data.</text>
</comment>
<proteinExistence type="predicted"/>
<dbReference type="Gene3D" id="2.30.110.50">
    <property type="match status" value="1"/>
</dbReference>
<reference evidence="1 2" key="1">
    <citation type="submission" date="2016-09" db="EMBL/GenBank/DDBJ databases">
        <authorList>
            <person name="Doonan J."/>
            <person name="Pachebat J.A."/>
            <person name="Golyshin P.N."/>
            <person name="Denman S."/>
            <person name="Mcdonald J.E."/>
        </authorList>
    </citation>
    <scope>NUCLEOTIDE SEQUENCE [LARGE SCALE GENOMIC DNA]</scope>
    <source>
        <strain evidence="1 2">FRB141</strain>
    </source>
</reference>
<sequence>MDRAIINSLSSEINSHSRYHFKLENTTVPLSLLHFTAQKKLSKNYRITFTSEADDLNPARILNRTAILAFNPPKINTFGLPDTREPLRKIHGVIRTFSRLSHSAAEKSCNSRRSEFNLDHRWPIEYQHAGSGRKYLDLVNKRGAHQQWQKNGDNRVFLGKNRAERVISCLKLDGYRKEREL</sequence>
<dbReference type="GeneID" id="70905168"/>
<dbReference type="RefSeq" id="WP_095833227.1">
    <property type="nucleotide sequence ID" value="NZ_CP014137.1"/>
</dbReference>
<evidence type="ECO:0000313" key="1">
    <source>
        <dbReference type="EMBL" id="RLM18342.1"/>
    </source>
</evidence>
<accession>A0AAE8JLH6</accession>
<dbReference type="AlphaFoldDB" id="A0AAE8JLH6"/>
<gene>
    <name evidence="1" type="ORF">BIY26_18970</name>
</gene>
<dbReference type="EMBL" id="MJLX01000067">
    <property type="protein sequence ID" value="RLM18342.1"/>
    <property type="molecule type" value="Genomic_DNA"/>
</dbReference>
<dbReference type="KEGG" id="bgj:AWC36_00095"/>
<organism evidence="1 2">
    <name type="scientific">Brenneria goodwinii</name>
    <dbReference type="NCBI Taxonomy" id="1109412"/>
    <lineage>
        <taxon>Bacteria</taxon>
        <taxon>Pseudomonadati</taxon>
        <taxon>Pseudomonadota</taxon>
        <taxon>Gammaproteobacteria</taxon>
        <taxon>Enterobacterales</taxon>
        <taxon>Pectobacteriaceae</taxon>
        <taxon>Brenneria</taxon>
    </lineage>
</organism>
<name>A0AAE8JLH6_9GAMM</name>
<protein>
    <submittedName>
        <fullName evidence="1">Uncharacterized protein</fullName>
    </submittedName>
</protein>
<evidence type="ECO:0000313" key="2">
    <source>
        <dbReference type="Proteomes" id="UP000285972"/>
    </source>
</evidence>